<keyword evidence="3" id="KW-1185">Reference proteome</keyword>
<keyword evidence="1" id="KW-0472">Membrane</keyword>
<gene>
    <name evidence="2" type="ORF">Nepgr_006745</name>
</gene>
<evidence type="ECO:0000256" key="1">
    <source>
        <dbReference type="SAM" id="Phobius"/>
    </source>
</evidence>
<evidence type="ECO:0000313" key="2">
    <source>
        <dbReference type="EMBL" id="GMH04905.1"/>
    </source>
</evidence>
<keyword evidence="1" id="KW-0812">Transmembrane</keyword>
<reference evidence="2" key="1">
    <citation type="submission" date="2023-05" db="EMBL/GenBank/DDBJ databases">
        <title>Nepenthes gracilis genome sequencing.</title>
        <authorList>
            <person name="Fukushima K."/>
        </authorList>
    </citation>
    <scope>NUCLEOTIDE SEQUENCE</scope>
    <source>
        <strain evidence="2">SING2019-196</strain>
    </source>
</reference>
<keyword evidence="1" id="KW-1133">Transmembrane helix</keyword>
<accession>A0AAD3XHQ8</accession>
<dbReference type="Proteomes" id="UP001279734">
    <property type="component" value="Unassembled WGS sequence"/>
</dbReference>
<evidence type="ECO:0000313" key="3">
    <source>
        <dbReference type="Proteomes" id="UP001279734"/>
    </source>
</evidence>
<proteinExistence type="predicted"/>
<organism evidence="2 3">
    <name type="scientific">Nepenthes gracilis</name>
    <name type="common">Slender pitcher plant</name>
    <dbReference type="NCBI Taxonomy" id="150966"/>
    <lineage>
        <taxon>Eukaryota</taxon>
        <taxon>Viridiplantae</taxon>
        <taxon>Streptophyta</taxon>
        <taxon>Embryophyta</taxon>
        <taxon>Tracheophyta</taxon>
        <taxon>Spermatophyta</taxon>
        <taxon>Magnoliopsida</taxon>
        <taxon>eudicotyledons</taxon>
        <taxon>Gunneridae</taxon>
        <taxon>Pentapetalae</taxon>
        <taxon>Caryophyllales</taxon>
        <taxon>Nepenthaceae</taxon>
        <taxon>Nepenthes</taxon>
    </lineage>
</organism>
<dbReference type="AlphaFoldDB" id="A0AAD3XHQ8"/>
<dbReference type="EMBL" id="BSYO01000005">
    <property type="protein sequence ID" value="GMH04905.1"/>
    <property type="molecule type" value="Genomic_DNA"/>
</dbReference>
<comment type="caution">
    <text evidence="2">The sequence shown here is derived from an EMBL/GenBank/DDBJ whole genome shotgun (WGS) entry which is preliminary data.</text>
</comment>
<sequence>MEQGKVRGTPNPRRFRTIQFSTDWLQAKSTNSKLCERQRKHTGRECRLNLSEIHYSLIEMVSDIKRARPTLDISALAIVPSPCLCRGHPLPVYGTEIQNNIARIFGARDDRLVVALGISMKPGVILLWKADLVEDFFGSIIGPMVRVWSAGGCLETLVLGGSDPSAVAFMWSKSHGFLKLGGFFYLCPASPVDPEASGFATCVEVHGSLEGMYSRLRLRSWLIRRHWRCFGCGLCVWAPRGSIISVALLGYRGWIGCFITWGFLVGAVGLNPALADLAMIL</sequence>
<name>A0AAD3XHQ8_NEPGR</name>
<protein>
    <submittedName>
        <fullName evidence="2">Uncharacterized protein</fullName>
    </submittedName>
</protein>
<feature type="transmembrane region" description="Helical" evidence="1">
    <location>
        <begin position="253"/>
        <end position="274"/>
    </location>
</feature>